<keyword evidence="4" id="KW-0472">Membrane</keyword>
<evidence type="ECO:0000256" key="1">
    <source>
        <dbReference type="ARBA" id="ARBA00006068"/>
    </source>
</evidence>
<evidence type="ECO:0000259" key="5">
    <source>
        <dbReference type="Pfam" id="PF03816"/>
    </source>
</evidence>
<accession>A0A9X3L5Q9</accession>
<comment type="similarity">
    <text evidence="1">Belongs to the LytR/CpsA/Psr (LCP) family.</text>
</comment>
<keyword evidence="2" id="KW-0812">Transmembrane</keyword>
<evidence type="ECO:0000313" key="6">
    <source>
        <dbReference type="EMBL" id="MCZ8531892.1"/>
    </source>
</evidence>
<organism evidence="6 7">
    <name type="scientific">Psychrobacillus psychrodurans</name>
    <dbReference type="NCBI Taxonomy" id="126157"/>
    <lineage>
        <taxon>Bacteria</taxon>
        <taxon>Bacillati</taxon>
        <taxon>Bacillota</taxon>
        <taxon>Bacilli</taxon>
        <taxon>Bacillales</taxon>
        <taxon>Bacillaceae</taxon>
        <taxon>Psychrobacillus</taxon>
    </lineage>
</organism>
<dbReference type="Pfam" id="PF03816">
    <property type="entry name" value="LytR_cpsA_psr"/>
    <property type="match status" value="1"/>
</dbReference>
<name>A0A9X3L5Q9_9BACI</name>
<dbReference type="AlphaFoldDB" id="A0A9X3L5Q9"/>
<dbReference type="EMBL" id="JAMKBI010000001">
    <property type="protein sequence ID" value="MCZ8531892.1"/>
    <property type="molecule type" value="Genomic_DNA"/>
</dbReference>
<dbReference type="RefSeq" id="WP_269920578.1">
    <property type="nucleotide sequence ID" value="NZ_JAMKBI010000001.1"/>
</dbReference>
<sequence>MPISRRSKQKQKKKRKIILLALVISSILLVGVIAFAISLTQESKNATSKMYVPLEREEEAQTKLRITPFSILVAGVDDEKEAKYGRSDMLLLVTVNPKAEKISMVNIPRDTRLYIEELEREDKVNHAYSYGGINFTINALEKLLEIPIDYYVTTNFQGFEDIVDTLGGIEVDVPFTVDIQLADTLKWKTYTEGPMLLKGNEALAYVRMRKKDPEGDKGRNLRQKQVIQAILNESTRFSSITKLDDLIENVGENVRTNMPTSDYLGFVKLYQEIKDSPIVPLTLEGQDERIYSKIENKELSYFIPNEASLEELKQNLKANLGKN</sequence>
<dbReference type="PANTHER" id="PTHR33392">
    <property type="entry name" value="POLYISOPRENYL-TEICHOIC ACID--PEPTIDOGLYCAN TEICHOIC ACID TRANSFERASE TAGU"/>
    <property type="match status" value="1"/>
</dbReference>
<evidence type="ECO:0000256" key="3">
    <source>
        <dbReference type="ARBA" id="ARBA00022968"/>
    </source>
</evidence>
<dbReference type="GO" id="GO:0071555">
    <property type="term" value="P:cell wall organization"/>
    <property type="evidence" value="ECO:0007669"/>
    <property type="project" value="UniProtKB-KW"/>
</dbReference>
<evidence type="ECO:0000256" key="4">
    <source>
        <dbReference type="ARBA" id="ARBA00022989"/>
    </source>
</evidence>
<dbReference type="Proteomes" id="UP001152172">
    <property type="component" value="Unassembled WGS sequence"/>
</dbReference>
<dbReference type="InterPro" id="IPR050922">
    <property type="entry name" value="LytR/CpsA/Psr_CW_biosynth"/>
</dbReference>
<comment type="caution">
    <text evidence="6">The sequence shown here is derived from an EMBL/GenBank/DDBJ whole genome shotgun (WGS) entry which is preliminary data.</text>
</comment>
<dbReference type="Gene3D" id="3.40.630.190">
    <property type="entry name" value="LCP protein"/>
    <property type="match status" value="1"/>
</dbReference>
<keyword evidence="4" id="KW-1133">Transmembrane helix</keyword>
<protein>
    <submittedName>
        <fullName evidence="6">LCP family protein</fullName>
    </submittedName>
</protein>
<reference evidence="6" key="1">
    <citation type="submission" date="2022-05" db="EMBL/GenBank/DDBJ databases">
        <authorList>
            <person name="Colautti A."/>
            <person name="Iacumin L."/>
        </authorList>
    </citation>
    <scope>NUCLEOTIDE SEQUENCE</scope>
    <source>
        <strain evidence="6">DSM 30747</strain>
    </source>
</reference>
<gene>
    <name evidence="6" type="ORF">M9R61_00865</name>
</gene>
<dbReference type="PANTHER" id="PTHR33392:SF6">
    <property type="entry name" value="POLYISOPRENYL-TEICHOIC ACID--PEPTIDOGLYCAN TEICHOIC ACID TRANSFERASE TAGU"/>
    <property type="match status" value="1"/>
</dbReference>
<dbReference type="InterPro" id="IPR004474">
    <property type="entry name" value="LytR_CpsA_psr"/>
</dbReference>
<evidence type="ECO:0000313" key="7">
    <source>
        <dbReference type="Proteomes" id="UP001152172"/>
    </source>
</evidence>
<evidence type="ECO:0000256" key="2">
    <source>
        <dbReference type="ARBA" id="ARBA00022692"/>
    </source>
</evidence>
<keyword evidence="7" id="KW-1185">Reference proteome</keyword>
<dbReference type="NCBIfam" id="TIGR00350">
    <property type="entry name" value="lytR_cpsA_psr"/>
    <property type="match status" value="1"/>
</dbReference>
<proteinExistence type="inferred from homology"/>
<feature type="domain" description="Cell envelope-related transcriptional attenuator" evidence="5">
    <location>
        <begin position="86"/>
        <end position="234"/>
    </location>
</feature>
<keyword evidence="3" id="KW-0735">Signal-anchor</keyword>